<evidence type="ECO:0000259" key="1">
    <source>
        <dbReference type="Pfam" id="PF12307"/>
    </source>
</evidence>
<sequence>MNASNVSPLVPEASPAPDPIANAISKLKHDPGVVFEAEVLVLLRQVRDTDPARWARYRQAIKESGVVSVVDLDKLTSTSSPKETGNAELFPEVKLWPDTVDGAALLHELAAAIRLHVIADPTTIHAAALWVVFTWFIDVVDVSPIANITAPEKRCGKSVMLGVLARLAYRPLTVSNIAPAALFRALQLWGPSLMIDEVDSFLAAHEEARGILNAGFTRDSAYVIRCVGDDHMPTRFNVWGAKALCGIGKIADTLADRSIPLRLRRKLPGERTVKIRHADADHFATLSGKLAGFATDNRDAVRLARPAEIEGLNDRANDCWEPLLKIAEVAGGDWLRLARQSAITLHGLEEEAPSVDAELLNDIRIAFTEKRALKMFGEDLLATLLADEEAPWATWNRGRPMTRRQLTGRMDGFGVKSKDVRIGVDVKKGFERSDFEDVWKRYLSGTTPAATATTLQPSNHKALSDFSNATQVTSVAKQNTLKASSFEACSVVADQKAVQHEDNTAEYF</sequence>
<evidence type="ECO:0000313" key="2">
    <source>
        <dbReference type="EMBL" id="VVM15728.1"/>
    </source>
</evidence>
<name>A0A5E6MW91_PSEFL</name>
<feature type="domain" description="DUF3631" evidence="1">
    <location>
        <begin position="262"/>
        <end position="442"/>
    </location>
</feature>
<accession>A0A5E6MW91</accession>
<dbReference type="InterPro" id="IPR022081">
    <property type="entry name" value="DUF3631"/>
</dbReference>
<dbReference type="Pfam" id="PF12307">
    <property type="entry name" value="DUF3631"/>
    <property type="match status" value="1"/>
</dbReference>
<organism evidence="2">
    <name type="scientific">Pseudomonas fluorescens</name>
    <dbReference type="NCBI Taxonomy" id="294"/>
    <lineage>
        <taxon>Bacteria</taxon>
        <taxon>Pseudomonadati</taxon>
        <taxon>Pseudomonadota</taxon>
        <taxon>Gammaproteobacteria</taxon>
        <taxon>Pseudomonadales</taxon>
        <taxon>Pseudomonadaceae</taxon>
        <taxon>Pseudomonas</taxon>
    </lineage>
</organism>
<dbReference type="AlphaFoldDB" id="A0A5E6MW91"/>
<proteinExistence type="predicted"/>
<reference evidence="2" key="1">
    <citation type="submission" date="2019-09" db="EMBL/GenBank/DDBJ databases">
        <authorList>
            <person name="Chandra G."/>
            <person name="Truman W A."/>
        </authorList>
    </citation>
    <scope>NUCLEOTIDE SEQUENCE</scope>
    <source>
        <strain evidence="2">PS683</strain>
    </source>
</reference>
<dbReference type="EMBL" id="LR700647">
    <property type="protein sequence ID" value="VVM15728.1"/>
    <property type="molecule type" value="Genomic_DNA"/>
</dbReference>
<gene>
    <name evidence="2" type="ORF">PS683_04049</name>
</gene>
<protein>
    <recommendedName>
        <fullName evidence="1">DUF3631 domain-containing protein</fullName>
    </recommendedName>
</protein>